<evidence type="ECO:0000256" key="3">
    <source>
        <dbReference type="ARBA" id="ARBA00022475"/>
    </source>
</evidence>
<keyword evidence="4" id="KW-0812">Transmembrane</keyword>
<dbReference type="EMBL" id="CABHNT010000020">
    <property type="protein sequence ID" value="VUX31721.1"/>
    <property type="molecule type" value="Genomic_DNA"/>
</dbReference>
<evidence type="ECO:0000256" key="2">
    <source>
        <dbReference type="ARBA" id="ARBA00004936"/>
    </source>
</evidence>
<accession>A0A564VH18</accession>
<dbReference type="InterPro" id="IPR050448">
    <property type="entry name" value="OpgB/LTA_synthase_biosynth"/>
</dbReference>
<keyword evidence="6" id="KW-0472">Membrane</keyword>
<evidence type="ECO:0000256" key="6">
    <source>
        <dbReference type="ARBA" id="ARBA00023136"/>
    </source>
</evidence>
<comment type="subcellular location">
    <subcellularLocation>
        <location evidence="1">Cell membrane</location>
        <topology evidence="1">Multi-pass membrane protein</topology>
    </subcellularLocation>
</comment>
<gene>
    <name evidence="8" type="ORF">BLJG463_00956</name>
</gene>
<dbReference type="SUPFAM" id="SSF53649">
    <property type="entry name" value="Alkaline phosphatase-like"/>
    <property type="match status" value="1"/>
</dbReference>
<dbReference type="AlphaFoldDB" id="A0A564VH18"/>
<dbReference type="Proteomes" id="UP000345266">
    <property type="component" value="Unassembled WGS sequence"/>
</dbReference>
<evidence type="ECO:0000313" key="8">
    <source>
        <dbReference type="EMBL" id="VUX31721.1"/>
    </source>
</evidence>
<dbReference type="Gene3D" id="3.40.720.10">
    <property type="entry name" value="Alkaline Phosphatase, subunit A"/>
    <property type="match status" value="1"/>
</dbReference>
<evidence type="ECO:0000256" key="1">
    <source>
        <dbReference type="ARBA" id="ARBA00004651"/>
    </source>
</evidence>
<protein>
    <submittedName>
        <fullName evidence="8">Sulfatase</fullName>
    </submittedName>
</protein>
<dbReference type="InterPro" id="IPR000917">
    <property type="entry name" value="Sulfatase_N"/>
</dbReference>
<proteinExistence type="predicted"/>
<keyword evidence="5" id="KW-1133">Transmembrane helix</keyword>
<sequence>MYLRDSNYKKFGFGKFYTLDSKPAITNQDRIDNSPYASDAASYQNIIDQLNKEEHPQFLQLVTMQNHMTYDNWYSNNQFDWADTTENLNDYERGQINTYAKGVNITDQATIDFLNQLNTIDKPVTVVFYGDHLPSAYQTAAANKDNTLVLHQTDYFIWSNQASASAGAKLDAENTAYTSPNYFMEMAAERMTPRSRHISHSLLRHEPISLH</sequence>
<feature type="domain" description="Sulfatase N-terminal" evidence="7">
    <location>
        <begin position="2"/>
        <end position="186"/>
    </location>
</feature>
<evidence type="ECO:0000313" key="9">
    <source>
        <dbReference type="Proteomes" id="UP000345266"/>
    </source>
</evidence>
<evidence type="ECO:0000256" key="4">
    <source>
        <dbReference type="ARBA" id="ARBA00022692"/>
    </source>
</evidence>
<evidence type="ECO:0000256" key="5">
    <source>
        <dbReference type="ARBA" id="ARBA00022989"/>
    </source>
</evidence>
<keyword evidence="3" id="KW-1003">Cell membrane</keyword>
<dbReference type="PANTHER" id="PTHR47371">
    <property type="entry name" value="LIPOTEICHOIC ACID SYNTHASE"/>
    <property type="match status" value="1"/>
</dbReference>
<reference evidence="8 9" key="1">
    <citation type="submission" date="2019-07" db="EMBL/GenBank/DDBJ databases">
        <authorList>
            <person name="Hibberd C M."/>
            <person name="Gehrig L. J."/>
            <person name="Chang H.-W."/>
            <person name="Venkatesh S."/>
        </authorList>
    </citation>
    <scope>NUCLEOTIDE SEQUENCE [LARGE SCALE GENOMIC DNA]</scope>
    <source>
        <strain evidence="8">Bifidobacterium_longum_subsp_infantis_JG_Bg463</strain>
    </source>
</reference>
<dbReference type="InterPro" id="IPR017850">
    <property type="entry name" value="Alkaline_phosphatase_core_sf"/>
</dbReference>
<evidence type="ECO:0000259" key="7">
    <source>
        <dbReference type="Pfam" id="PF00884"/>
    </source>
</evidence>
<dbReference type="PANTHER" id="PTHR47371:SF3">
    <property type="entry name" value="PHOSPHOGLYCEROL TRANSFERASE I"/>
    <property type="match status" value="1"/>
</dbReference>
<organism evidence="8 9">
    <name type="scientific">Bifidobacterium longum subsp. infantis</name>
    <dbReference type="NCBI Taxonomy" id="1682"/>
    <lineage>
        <taxon>Bacteria</taxon>
        <taxon>Bacillati</taxon>
        <taxon>Actinomycetota</taxon>
        <taxon>Actinomycetes</taxon>
        <taxon>Bifidobacteriales</taxon>
        <taxon>Bifidobacteriaceae</taxon>
        <taxon>Bifidobacterium</taxon>
    </lineage>
</organism>
<comment type="pathway">
    <text evidence="2">Cell wall biogenesis; lipoteichoic acid biosynthesis.</text>
</comment>
<name>A0A564VH18_BIFLI</name>
<dbReference type="Pfam" id="PF00884">
    <property type="entry name" value="Sulfatase"/>
    <property type="match status" value="1"/>
</dbReference>
<dbReference type="GO" id="GO:0005886">
    <property type="term" value="C:plasma membrane"/>
    <property type="evidence" value="ECO:0007669"/>
    <property type="project" value="UniProtKB-SubCell"/>
</dbReference>